<dbReference type="InterPro" id="IPR035985">
    <property type="entry name" value="Ubiquitin-activating_enz"/>
</dbReference>
<feature type="region of interest" description="Disordered" evidence="1">
    <location>
        <begin position="161"/>
        <end position="195"/>
    </location>
</feature>
<proteinExistence type="predicted"/>
<name>A0A1H2DCP2_9ACTN</name>
<dbReference type="AlphaFoldDB" id="A0A1H2DCP2"/>
<evidence type="ECO:0000313" key="3">
    <source>
        <dbReference type="EMBL" id="SDT80359.1"/>
    </source>
</evidence>
<evidence type="ECO:0000313" key="4">
    <source>
        <dbReference type="Proteomes" id="UP000198688"/>
    </source>
</evidence>
<feature type="domain" description="THIF-type NAD/FAD binding fold" evidence="2">
    <location>
        <begin position="295"/>
        <end position="425"/>
    </location>
</feature>
<accession>A0A1H2DCP2</accession>
<dbReference type="Gene3D" id="3.40.50.720">
    <property type="entry name" value="NAD(P)-binding Rossmann-like Domain"/>
    <property type="match status" value="1"/>
</dbReference>
<dbReference type="STRING" id="113562.SAMN04489716_9169"/>
<dbReference type="InterPro" id="IPR045886">
    <property type="entry name" value="ThiF/MoeB/HesA"/>
</dbReference>
<dbReference type="SUPFAM" id="SSF69572">
    <property type="entry name" value="Activating enzymes of the ubiquitin-like proteins"/>
    <property type="match status" value="1"/>
</dbReference>
<dbReference type="OrthoDB" id="6377837at2"/>
<sequence length="529" mass="57186">MTQAWNRGLTAERDRFRRVLAVAGFTGDGATVRGPLRWYPSDGVAATATIEITLTAAWPFGPPQIRVIDAGIPLTPTFHQNHDGSLCLWPAETPVEKAPWREPALLLSKVAGWLHQTEAGWPDDTACDLERYLAADPLLLLLYDMSSLTITRGCVRTRTETDGRGVTVTDEKRQPPTQPRRRKAGGKPGNAPTPGRRYRRLAWIADIGEIGTPIRDWASLYPLLGADAAEIAHLISIGSVEFLVLHYRRSGASGVLALTVRPPSSLGATIEVRACESADTSTTTRMLRADPAAHDLGVHRVAVVGVGAVGSFVADLLFRHGVQNLTLLDGQLLRPGNLVRHLAGNSWVGYPKTLAVKGKLSTIGLDTTHVEPRHATLTTPEQAIALLREHDLVVDASADPRATALLAWASDIAGRPVVSVCVERHGGIIRVDRFPLRGAERHHPPVRARGEATGAEHGCDDPVSLTPPTSVVAAAELACRATIDELTTRHTMPATLLEIIEPQETPYDVRGLKPIQRVPGLPRALRRIA</sequence>
<evidence type="ECO:0000256" key="1">
    <source>
        <dbReference type="SAM" id="MobiDB-lite"/>
    </source>
</evidence>
<dbReference type="InterPro" id="IPR000594">
    <property type="entry name" value="ThiF_NAD_FAD-bd"/>
</dbReference>
<dbReference type="GO" id="GO:0061503">
    <property type="term" value="F:tRNA threonylcarbamoyladenosine dehydratase"/>
    <property type="evidence" value="ECO:0007669"/>
    <property type="project" value="TreeGrafter"/>
</dbReference>
<dbReference type="PANTHER" id="PTHR43267">
    <property type="entry name" value="TRNA THREONYLCARBAMOYLADENOSINE DEHYDRATASE"/>
    <property type="match status" value="1"/>
</dbReference>
<keyword evidence="4" id="KW-1185">Reference proteome</keyword>
<dbReference type="EMBL" id="LT629758">
    <property type="protein sequence ID" value="SDT80359.1"/>
    <property type="molecule type" value="Genomic_DNA"/>
</dbReference>
<dbReference type="PANTHER" id="PTHR43267:SF1">
    <property type="entry name" value="TRNA THREONYLCARBAMOYLADENOSINE DEHYDRATASE"/>
    <property type="match status" value="1"/>
</dbReference>
<dbReference type="Pfam" id="PF00899">
    <property type="entry name" value="ThiF"/>
    <property type="match status" value="1"/>
</dbReference>
<dbReference type="GO" id="GO:0061504">
    <property type="term" value="P:cyclic threonylcarbamoyladenosine biosynthetic process"/>
    <property type="evidence" value="ECO:0007669"/>
    <property type="project" value="TreeGrafter"/>
</dbReference>
<feature type="compositionally biased region" description="Basic and acidic residues" evidence="1">
    <location>
        <begin position="161"/>
        <end position="174"/>
    </location>
</feature>
<gene>
    <name evidence="3" type="ORF">SAMN04489716_9169</name>
</gene>
<dbReference type="CDD" id="cd00195">
    <property type="entry name" value="UBCc_UEV"/>
    <property type="match status" value="1"/>
</dbReference>
<evidence type="ECO:0000259" key="2">
    <source>
        <dbReference type="Pfam" id="PF00899"/>
    </source>
</evidence>
<dbReference type="RefSeq" id="WP_092555629.1">
    <property type="nucleotide sequence ID" value="NZ_BOMJ01000127.1"/>
</dbReference>
<protein>
    <submittedName>
        <fullName evidence="3">ThiF family protein</fullName>
    </submittedName>
</protein>
<reference evidence="3 4" key="1">
    <citation type="submission" date="2016-10" db="EMBL/GenBank/DDBJ databases">
        <authorList>
            <person name="de Groot N.N."/>
        </authorList>
    </citation>
    <scope>NUCLEOTIDE SEQUENCE [LARGE SCALE GENOMIC DNA]</scope>
    <source>
        <strain evidence="3 4">DSM 43941</strain>
    </source>
</reference>
<organism evidence="3 4">
    <name type="scientific">Actinoplanes derwentensis</name>
    <dbReference type="NCBI Taxonomy" id="113562"/>
    <lineage>
        <taxon>Bacteria</taxon>
        <taxon>Bacillati</taxon>
        <taxon>Actinomycetota</taxon>
        <taxon>Actinomycetes</taxon>
        <taxon>Micromonosporales</taxon>
        <taxon>Micromonosporaceae</taxon>
        <taxon>Actinoplanes</taxon>
    </lineage>
</organism>
<dbReference type="Proteomes" id="UP000198688">
    <property type="component" value="Chromosome I"/>
</dbReference>
<dbReference type="GO" id="GO:0008641">
    <property type="term" value="F:ubiquitin-like modifier activating enzyme activity"/>
    <property type="evidence" value="ECO:0007669"/>
    <property type="project" value="InterPro"/>
</dbReference>